<feature type="region of interest" description="Disordered" evidence="1">
    <location>
        <begin position="289"/>
        <end position="329"/>
    </location>
</feature>
<dbReference type="EMBL" id="WTXG01000027">
    <property type="protein sequence ID" value="KAI0298650.1"/>
    <property type="molecule type" value="Genomic_DNA"/>
</dbReference>
<feature type="region of interest" description="Disordered" evidence="1">
    <location>
        <begin position="1"/>
        <end position="118"/>
    </location>
</feature>
<feature type="compositionally biased region" description="Basic residues" evidence="1">
    <location>
        <begin position="47"/>
        <end position="62"/>
    </location>
</feature>
<name>A0AAD4M265_9AGAM</name>
<keyword evidence="3" id="KW-1185">Reference proteome</keyword>
<organism evidence="2 3">
    <name type="scientific">Multifurca ochricompacta</name>
    <dbReference type="NCBI Taxonomy" id="376703"/>
    <lineage>
        <taxon>Eukaryota</taxon>
        <taxon>Fungi</taxon>
        <taxon>Dikarya</taxon>
        <taxon>Basidiomycota</taxon>
        <taxon>Agaricomycotina</taxon>
        <taxon>Agaricomycetes</taxon>
        <taxon>Russulales</taxon>
        <taxon>Russulaceae</taxon>
        <taxon>Multifurca</taxon>
    </lineage>
</organism>
<feature type="compositionally biased region" description="Polar residues" evidence="1">
    <location>
        <begin position="300"/>
        <end position="309"/>
    </location>
</feature>
<protein>
    <submittedName>
        <fullName evidence="2">Uncharacterized protein</fullName>
    </submittedName>
</protein>
<accession>A0AAD4M265</accession>
<dbReference type="AlphaFoldDB" id="A0AAD4M265"/>
<comment type="caution">
    <text evidence="2">The sequence shown here is derived from an EMBL/GenBank/DDBJ whole genome shotgun (WGS) entry which is preliminary data.</text>
</comment>
<proteinExistence type="predicted"/>
<evidence type="ECO:0000256" key="1">
    <source>
        <dbReference type="SAM" id="MobiDB-lite"/>
    </source>
</evidence>
<evidence type="ECO:0000313" key="3">
    <source>
        <dbReference type="Proteomes" id="UP001203297"/>
    </source>
</evidence>
<evidence type="ECO:0000313" key="2">
    <source>
        <dbReference type="EMBL" id="KAI0298650.1"/>
    </source>
</evidence>
<gene>
    <name evidence="2" type="ORF">B0F90DRAFT_1731448</name>
</gene>
<feature type="compositionally biased region" description="Basic and acidic residues" evidence="1">
    <location>
        <begin position="289"/>
        <end position="299"/>
    </location>
</feature>
<reference evidence="2" key="1">
    <citation type="journal article" date="2022" name="New Phytol.">
        <title>Evolutionary transition to the ectomycorrhizal habit in the genomes of a hyperdiverse lineage of mushroom-forming fungi.</title>
        <authorList>
            <person name="Looney B."/>
            <person name="Miyauchi S."/>
            <person name="Morin E."/>
            <person name="Drula E."/>
            <person name="Courty P.E."/>
            <person name="Kohler A."/>
            <person name="Kuo A."/>
            <person name="LaButti K."/>
            <person name="Pangilinan J."/>
            <person name="Lipzen A."/>
            <person name="Riley R."/>
            <person name="Andreopoulos W."/>
            <person name="He G."/>
            <person name="Johnson J."/>
            <person name="Nolan M."/>
            <person name="Tritt A."/>
            <person name="Barry K.W."/>
            <person name="Grigoriev I.V."/>
            <person name="Nagy L.G."/>
            <person name="Hibbett D."/>
            <person name="Henrissat B."/>
            <person name="Matheny P.B."/>
            <person name="Labbe J."/>
            <person name="Martin F.M."/>
        </authorList>
    </citation>
    <scope>NUCLEOTIDE SEQUENCE</scope>
    <source>
        <strain evidence="2">BPL690</strain>
    </source>
</reference>
<feature type="compositionally biased region" description="Basic and acidic residues" evidence="1">
    <location>
        <begin position="310"/>
        <end position="328"/>
    </location>
</feature>
<dbReference type="Proteomes" id="UP001203297">
    <property type="component" value="Unassembled WGS sequence"/>
</dbReference>
<sequence length="472" mass="52743">MPRDGSGSNGRSKSYEALVKSLFTNISHPKESPNEPEAPSRPQSRIGFRKNKSPKTRHRPHHDKVVSQVEDTVGTPPSADSDEDTPDSETSDEWSTDSDTSDTTFPNDLRPYYPVPLTPPPILVPDAFPDQESPSLALPKDPCMHPPNPLRPMFPNHGLSRSALQHQKWLWNTRYDEWMQWRAEVETAEAEMGAYSGISNPALIEPPSLRRSRVSSPIISESEFAPAGKKTEINEKLFPRTGDLTALHDPQVARLDQTFCNYPLWTIQKVLFVCNMDTAARERALYAKDSEKVDQHSDDQPSGTPSSTDKYCDAEEEKHAPVPHDLSKSESTVPLLTRLSWEQSWQTRWEVLTALVRMTERAVLAGSPATIPATVTTPIGLPVVARSLADVIETSTTRVPVRFFFAGPEELGEGDGAESDDDEEEYDYGEVIVNPRFGLKKAMMDRRGFGRDFLHRQMLPVDARSGVKALRS</sequence>
<feature type="compositionally biased region" description="Acidic residues" evidence="1">
    <location>
        <begin position="80"/>
        <end position="100"/>
    </location>
</feature>